<comment type="caution">
    <text evidence="11">The sequence shown here is derived from an EMBL/GenBank/DDBJ whole genome shotgun (WGS) entry which is preliminary data.</text>
</comment>
<evidence type="ECO:0000256" key="8">
    <source>
        <dbReference type="SAM" id="Phobius"/>
    </source>
</evidence>
<keyword evidence="7 8" id="KW-0472">Membrane</keyword>
<dbReference type="InterPro" id="IPR025857">
    <property type="entry name" value="MacB_PCD"/>
</dbReference>
<evidence type="ECO:0000256" key="2">
    <source>
        <dbReference type="ARBA" id="ARBA00005236"/>
    </source>
</evidence>
<gene>
    <name evidence="11" type="ORF">ACFOX3_17325</name>
</gene>
<keyword evidence="5 8" id="KW-0812">Transmembrane</keyword>
<accession>A0ABV8V843</accession>
<keyword evidence="3" id="KW-0813">Transport</keyword>
<keyword evidence="11" id="KW-0449">Lipoprotein</keyword>
<protein>
    <submittedName>
        <fullName evidence="11">Lipoprotein-releasing ABC transporter permease subunit</fullName>
    </submittedName>
</protein>
<dbReference type="InterPro" id="IPR011925">
    <property type="entry name" value="LolCE_TM"/>
</dbReference>
<dbReference type="NCBIfam" id="TIGR02212">
    <property type="entry name" value="lolCE"/>
    <property type="match status" value="1"/>
</dbReference>
<organism evidence="11 12">
    <name type="scientific">Simiduia curdlanivorans</name>
    <dbReference type="NCBI Taxonomy" id="1492769"/>
    <lineage>
        <taxon>Bacteria</taxon>
        <taxon>Pseudomonadati</taxon>
        <taxon>Pseudomonadota</taxon>
        <taxon>Gammaproteobacteria</taxon>
        <taxon>Cellvibrionales</taxon>
        <taxon>Cellvibrionaceae</taxon>
        <taxon>Simiduia</taxon>
    </lineage>
</organism>
<evidence type="ECO:0000256" key="4">
    <source>
        <dbReference type="ARBA" id="ARBA00022475"/>
    </source>
</evidence>
<comment type="subcellular location">
    <subcellularLocation>
        <location evidence="1">Cell membrane</location>
        <topology evidence="1">Multi-pass membrane protein</topology>
    </subcellularLocation>
</comment>
<evidence type="ECO:0000256" key="3">
    <source>
        <dbReference type="ARBA" id="ARBA00022448"/>
    </source>
</evidence>
<evidence type="ECO:0000256" key="1">
    <source>
        <dbReference type="ARBA" id="ARBA00004651"/>
    </source>
</evidence>
<dbReference type="RefSeq" id="WP_290262778.1">
    <property type="nucleotide sequence ID" value="NZ_JAUFQG010000004.1"/>
</dbReference>
<dbReference type="InterPro" id="IPR051447">
    <property type="entry name" value="Lipoprotein-release_system"/>
</dbReference>
<sequence>MISRFPLALFIGLRYTGSRRRNQLVSFISLISMAGLAMGVALLLIVLSVMNGFDKELRERILGVMPQATVFHRDGIEDWSRYQKHFEAHKNVLAGAPFVQLQGLMSLGAGVAPVNVYGVDADAEQRVSRLNEFIKHTTLDQLADDQILLGSGVANQIQAQIGDQVSLIIPDKNEATTLPRIGVFVFAGIVDTGTEVDNALAITTLQGAAPLSEFSSKVSGIRLKLNDLFSARQVIRDLMQELSFGFYGSEWSRSHGNIFQAVQMSRQLVGLLLFLIIAIAAFNVVSTLIMVVVDKQGQIAILRSQGASRFDILCIFTVQGGMIGVVGTAIGLVLGVAGSFVVTDLVAWVERFFDVHFLASDVYPVSYLPSDFRVSDCVNVGLTAVLMSFVATLYPAWRASRVEPAEALRFDH</sequence>
<dbReference type="InterPro" id="IPR003838">
    <property type="entry name" value="ABC3_permease_C"/>
</dbReference>
<feature type="transmembrane region" description="Helical" evidence="8">
    <location>
        <begin position="24"/>
        <end position="50"/>
    </location>
</feature>
<evidence type="ECO:0000259" key="10">
    <source>
        <dbReference type="Pfam" id="PF12704"/>
    </source>
</evidence>
<feature type="domain" description="MacB-like periplasmic core" evidence="10">
    <location>
        <begin position="29"/>
        <end position="238"/>
    </location>
</feature>
<feature type="transmembrane region" description="Helical" evidence="8">
    <location>
        <begin position="378"/>
        <end position="397"/>
    </location>
</feature>
<evidence type="ECO:0000256" key="6">
    <source>
        <dbReference type="ARBA" id="ARBA00022989"/>
    </source>
</evidence>
<keyword evidence="6 8" id="KW-1133">Transmembrane helix</keyword>
<feature type="transmembrane region" description="Helical" evidence="8">
    <location>
        <begin position="313"/>
        <end position="342"/>
    </location>
</feature>
<dbReference type="Proteomes" id="UP001595840">
    <property type="component" value="Unassembled WGS sequence"/>
</dbReference>
<dbReference type="Pfam" id="PF12704">
    <property type="entry name" value="MacB_PCD"/>
    <property type="match status" value="1"/>
</dbReference>
<reference evidence="12" key="1">
    <citation type="journal article" date="2019" name="Int. J. Syst. Evol. Microbiol.">
        <title>The Global Catalogue of Microorganisms (GCM) 10K type strain sequencing project: providing services to taxonomists for standard genome sequencing and annotation.</title>
        <authorList>
            <consortium name="The Broad Institute Genomics Platform"/>
            <consortium name="The Broad Institute Genome Sequencing Center for Infectious Disease"/>
            <person name="Wu L."/>
            <person name="Ma J."/>
        </authorList>
    </citation>
    <scope>NUCLEOTIDE SEQUENCE [LARGE SCALE GENOMIC DNA]</scope>
    <source>
        <strain evidence="12">CECT 8570</strain>
    </source>
</reference>
<feature type="transmembrane region" description="Helical" evidence="8">
    <location>
        <begin position="268"/>
        <end position="293"/>
    </location>
</feature>
<proteinExistence type="inferred from homology"/>
<name>A0ABV8V843_9GAMM</name>
<comment type="similarity">
    <text evidence="2">Belongs to the ABC-4 integral membrane protein family. LolC/E subfamily.</text>
</comment>
<keyword evidence="12" id="KW-1185">Reference proteome</keyword>
<evidence type="ECO:0000313" key="11">
    <source>
        <dbReference type="EMBL" id="MFC4364081.1"/>
    </source>
</evidence>
<dbReference type="PANTHER" id="PTHR30489:SF0">
    <property type="entry name" value="LIPOPROTEIN-RELEASING SYSTEM TRANSMEMBRANE PROTEIN LOLE"/>
    <property type="match status" value="1"/>
</dbReference>
<dbReference type="PANTHER" id="PTHR30489">
    <property type="entry name" value="LIPOPROTEIN-RELEASING SYSTEM TRANSMEMBRANE PROTEIN LOLE"/>
    <property type="match status" value="1"/>
</dbReference>
<evidence type="ECO:0000256" key="5">
    <source>
        <dbReference type="ARBA" id="ARBA00022692"/>
    </source>
</evidence>
<dbReference type="EMBL" id="JBHSCX010000021">
    <property type="protein sequence ID" value="MFC4364081.1"/>
    <property type="molecule type" value="Genomic_DNA"/>
</dbReference>
<keyword evidence="4" id="KW-1003">Cell membrane</keyword>
<feature type="domain" description="ABC3 transporter permease C-terminal" evidence="9">
    <location>
        <begin position="271"/>
        <end position="404"/>
    </location>
</feature>
<evidence type="ECO:0000256" key="7">
    <source>
        <dbReference type="ARBA" id="ARBA00023136"/>
    </source>
</evidence>
<dbReference type="Pfam" id="PF02687">
    <property type="entry name" value="FtsX"/>
    <property type="match status" value="1"/>
</dbReference>
<evidence type="ECO:0000259" key="9">
    <source>
        <dbReference type="Pfam" id="PF02687"/>
    </source>
</evidence>
<evidence type="ECO:0000313" key="12">
    <source>
        <dbReference type="Proteomes" id="UP001595840"/>
    </source>
</evidence>